<name>A0A267MIH3_9FIRM</name>
<organism evidence="10 11">
    <name type="scientific">Anaeromicrobium sediminis</name>
    <dbReference type="NCBI Taxonomy" id="1478221"/>
    <lineage>
        <taxon>Bacteria</taxon>
        <taxon>Bacillati</taxon>
        <taxon>Bacillota</taxon>
        <taxon>Clostridia</taxon>
        <taxon>Peptostreptococcales</taxon>
        <taxon>Thermotaleaceae</taxon>
        <taxon>Anaeromicrobium</taxon>
    </lineage>
</organism>
<feature type="transmembrane region" description="Helical" evidence="7">
    <location>
        <begin position="706"/>
        <end position="724"/>
    </location>
</feature>
<evidence type="ECO:0000256" key="1">
    <source>
        <dbReference type="ARBA" id="ARBA00004651"/>
    </source>
</evidence>
<evidence type="ECO:0000256" key="5">
    <source>
        <dbReference type="ARBA" id="ARBA00023136"/>
    </source>
</evidence>
<gene>
    <name evidence="10" type="ORF">CCE28_14395</name>
</gene>
<feature type="transmembrane region" description="Helical" evidence="7">
    <location>
        <begin position="649"/>
        <end position="672"/>
    </location>
</feature>
<dbReference type="EMBL" id="NIBG01000013">
    <property type="protein sequence ID" value="PAB58665.1"/>
    <property type="molecule type" value="Genomic_DNA"/>
</dbReference>
<dbReference type="InterPro" id="IPR050250">
    <property type="entry name" value="Macrolide_Exporter_MacB"/>
</dbReference>
<feature type="transmembrane region" description="Helical" evidence="7">
    <location>
        <begin position="21"/>
        <end position="38"/>
    </location>
</feature>
<dbReference type="InterPro" id="IPR025857">
    <property type="entry name" value="MacB_PCD"/>
</dbReference>
<dbReference type="InterPro" id="IPR003838">
    <property type="entry name" value="ABC3_permease_C"/>
</dbReference>
<comment type="similarity">
    <text evidence="6">Belongs to the ABC-4 integral membrane protein family.</text>
</comment>
<feature type="transmembrane region" description="Helical" evidence="7">
    <location>
        <begin position="744"/>
        <end position="766"/>
    </location>
</feature>
<evidence type="ECO:0000259" key="8">
    <source>
        <dbReference type="Pfam" id="PF02687"/>
    </source>
</evidence>
<evidence type="ECO:0000313" key="11">
    <source>
        <dbReference type="Proteomes" id="UP000216024"/>
    </source>
</evidence>
<protein>
    <submittedName>
        <fullName evidence="10">Peptide ABC transporter permease</fullName>
    </submittedName>
</protein>
<feature type="transmembrane region" description="Helical" evidence="7">
    <location>
        <begin position="269"/>
        <end position="290"/>
    </location>
</feature>
<evidence type="ECO:0000256" key="2">
    <source>
        <dbReference type="ARBA" id="ARBA00022475"/>
    </source>
</evidence>
<feature type="domain" description="MacB-like periplasmic core" evidence="9">
    <location>
        <begin position="21"/>
        <end position="232"/>
    </location>
</feature>
<evidence type="ECO:0000259" key="9">
    <source>
        <dbReference type="Pfam" id="PF12704"/>
    </source>
</evidence>
<dbReference type="Pfam" id="PF02687">
    <property type="entry name" value="FtsX"/>
    <property type="match status" value="2"/>
</dbReference>
<keyword evidence="11" id="KW-1185">Reference proteome</keyword>
<sequence>MVMKKLDLRLFRFMKEMKGQVIATCCVILVGIILYTALNSTAINLSNTLNEYYEETNFPHMFVDIVKIPENKIKDLEKINGIDKIEGRIIKEVPLKVERNEKNANIRLVTIDENKSLNKVYLTEGRFIEAEREVIVLDKFAKDRNIKLGDDLKVQLGGKGYTLKVSGIAYSPEYIYLMENEQSLLPPEGKFGVVFCKEDFLQNSIGYNNQYNSLLIKIKDEKDMDIIKDILEDKLDKFGLKRITERKNQLSHKMVSDEIKQLKKTSNTVPVIFLGISALIISVIIGRMVAQDRMTIGILKSMGFSNYDVLIHYTKYAFIIGAVASIIGSVAGLMLAGALTNMYTAYFNLPLLTSNVYYRYIVLGFFLTSGVTIGAGLMGARKAIKILPSEAMRPEAPKVGKRILLERVTLFWSKLSFSWKVVVRNIFRNKKRFLTVTMGVAITYMVTLFPFYQLSLFNSMFVDHYGGFQRMDYNINFTEPLNKRAIVDLNNIIEADIIEGKIEYPFEIENGWKSKVVNIIGVKYNTKFYNFETLEQVKTHLPRDGIVLSENLASYLNVSIGDKVLVKNFIPYKDDVEIEVRQIIKQGLGINAYMDISEMERILVDKNMVTGAYVKTDVPIKEEIEDGKKVNSVESIQDLIDTTKKFMKLTLSSVGTLVVFAGILGFGIIYNATIMNISERTREFSTLQILGFTKTDIFKMILKETIIMTILGITIGIPLGIKMVEGVVASFNTELYTMNPYVSGKIHLITMGTTIIFIVISLIFTLKKINKLDLMEALKTRVS</sequence>
<keyword evidence="4 7" id="KW-1133">Transmembrane helix</keyword>
<comment type="caution">
    <text evidence="10">The sequence shown here is derived from an EMBL/GenBank/DDBJ whole genome shotgun (WGS) entry which is preliminary data.</text>
</comment>
<feature type="transmembrane region" description="Helical" evidence="7">
    <location>
        <begin position="433"/>
        <end position="452"/>
    </location>
</feature>
<evidence type="ECO:0000256" key="7">
    <source>
        <dbReference type="SAM" id="Phobius"/>
    </source>
</evidence>
<feature type="transmembrane region" description="Helical" evidence="7">
    <location>
        <begin position="357"/>
        <end position="380"/>
    </location>
</feature>
<dbReference type="Proteomes" id="UP000216024">
    <property type="component" value="Unassembled WGS sequence"/>
</dbReference>
<evidence type="ECO:0000256" key="6">
    <source>
        <dbReference type="ARBA" id="ARBA00038076"/>
    </source>
</evidence>
<reference evidence="10 11" key="1">
    <citation type="submission" date="2017-06" db="EMBL/GenBank/DDBJ databases">
        <title>Draft genome sequence of anaerobic fermentative bacterium Anaeromicrobium sediminis DY2726D isolated from West Pacific Ocean sediments.</title>
        <authorList>
            <person name="Zeng X."/>
        </authorList>
    </citation>
    <scope>NUCLEOTIDE SEQUENCE [LARGE SCALE GENOMIC DNA]</scope>
    <source>
        <strain evidence="10 11">DY2726D</strain>
    </source>
</reference>
<evidence type="ECO:0000256" key="4">
    <source>
        <dbReference type="ARBA" id="ARBA00022989"/>
    </source>
</evidence>
<dbReference type="GO" id="GO:0022857">
    <property type="term" value="F:transmembrane transporter activity"/>
    <property type="evidence" value="ECO:0007669"/>
    <property type="project" value="TreeGrafter"/>
</dbReference>
<feature type="domain" description="ABC3 transporter permease C-terminal" evidence="8">
    <location>
        <begin position="657"/>
        <end position="772"/>
    </location>
</feature>
<keyword evidence="3 7" id="KW-0812">Transmembrane</keyword>
<dbReference type="GO" id="GO:0005886">
    <property type="term" value="C:plasma membrane"/>
    <property type="evidence" value="ECO:0007669"/>
    <property type="project" value="UniProtKB-SubCell"/>
</dbReference>
<evidence type="ECO:0000256" key="3">
    <source>
        <dbReference type="ARBA" id="ARBA00022692"/>
    </source>
</evidence>
<feature type="domain" description="ABC3 transporter permease C-terminal" evidence="8">
    <location>
        <begin position="268"/>
        <end position="386"/>
    </location>
</feature>
<dbReference type="PANTHER" id="PTHR30572">
    <property type="entry name" value="MEMBRANE COMPONENT OF TRANSPORTER-RELATED"/>
    <property type="match status" value="1"/>
</dbReference>
<comment type="subcellular location">
    <subcellularLocation>
        <location evidence="1">Cell membrane</location>
        <topology evidence="1">Multi-pass membrane protein</topology>
    </subcellularLocation>
</comment>
<proteinExistence type="inferred from homology"/>
<dbReference type="PANTHER" id="PTHR30572:SF4">
    <property type="entry name" value="ABC TRANSPORTER PERMEASE YTRF"/>
    <property type="match status" value="1"/>
</dbReference>
<dbReference type="Pfam" id="PF12704">
    <property type="entry name" value="MacB_PCD"/>
    <property type="match status" value="1"/>
</dbReference>
<keyword evidence="2" id="KW-1003">Cell membrane</keyword>
<evidence type="ECO:0000313" key="10">
    <source>
        <dbReference type="EMBL" id="PAB58665.1"/>
    </source>
</evidence>
<keyword evidence="5 7" id="KW-0472">Membrane</keyword>
<feature type="transmembrane region" description="Helical" evidence="7">
    <location>
        <begin position="316"/>
        <end position="337"/>
    </location>
</feature>
<dbReference type="AlphaFoldDB" id="A0A267MIH3"/>
<accession>A0A267MIH3</accession>